<dbReference type="EMBL" id="JAIWYP010000004">
    <property type="protein sequence ID" value="KAH3834754.1"/>
    <property type="molecule type" value="Genomic_DNA"/>
</dbReference>
<feature type="compositionally biased region" description="Basic and acidic residues" evidence="1">
    <location>
        <begin position="1"/>
        <end position="11"/>
    </location>
</feature>
<reference evidence="2" key="2">
    <citation type="submission" date="2020-11" db="EMBL/GenBank/DDBJ databases">
        <authorList>
            <person name="McCartney M.A."/>
            <person name="Auch B."/>
            <person name="Kono T."/>
            <person name="Mallez S."/>
            <person name="Becker A."/>
            <person name="Gohl D.M."/>
            <person name="Silverstein K.A.T."/>
            <person name="Koren S."/>
            <person name="Bechman K.B."/>
            <person name="Herman A."/>
            <person name="Abrahante J.E."/>
            <person name="Garbe J."/>
        </authorList>
    </citation>
    <scope>NUCLEOTIDE SEQUENCE</scope>
    <source>
        <strain evidence="2">Duluth1</strain>
        <tissue evidence="2">Whole animal</tissue>
    </source>
</reference>
<organism evidence="2 3">
    <name type="scientific">Dreissena polymorpha</name>
    <name type="common">Zebra mussel</name>
    <name type="synonym">Mytilus polymorpha</name>
    <dbReference type="NCBI Taxonomy" id="45954"/>
    <lineage>
        <taxon>Eukaryota</taxon>
        <taxon>Metazoa</taxon>
        <taxon>Spiralia</taxon>
        <taxon>Lophotrochozoa</taxon>
        <taxon>Mollusca</taxon>
        <taxon>Bivalvia</taxon>
        <taxon>Autobranchia</taxon>
        <taxon>Heteroconchia</taxon>
        <taxon>Euheterodonta</taxon>
        <taxon>Imparidentia</taxon>
        <taxon>Neoheterodontei</taxon>
        <taxon>Myida</taxon>
        <taxon>Dreissenoidea</taxon>
        <taxon>Dreissenidae</taxon>
        <taxon>Dreissena</taxon>
    </lineage>
</organism>
<accession>A0A9D4K887</accession>
<keyword evidence="3" id="KW-1185">Reference proteome</keyword>
<sequence length="67" mass="7612">MLSHRTQRDTEMPFTSGTTRHKDAPHIDTTSPEDAHHVGHMVTQYASHIGNSAIQRCPSYRAQRDLK</sequence>
<evidence type="ECO:0000256" key="1">
    <source>
        <dbReference type="SAM" id="MobiDB-lite"/>
    </source>
</evidence>
<comment type="caution">
    <text evidence="2">The sequence shown here is derived from an EMBL/GenBank/DDBJ whole genome shotgun (WGS) entry which is preliminary data.</text>
</comment>
<evidence type="ECO:0000313" key="3">
    <source>
        <dbReference type="Proteomes" id="UP000828390"/>
    </source>
</evidence>
<evidence type="ECO:0000313" key="2">
    <source>
        <dbReference type="EMBL" id="KAH3834754.1"/>
    </source>
</evidence>
<feature type="region of interest" description="Disordered" evidence="1">
    <location>
        <begin position="1"/>
        <end position="36"/>
    </location>
</feature>
<reference evidence="2" key="1">
    <citation type="journal article" date="2019" name="bioRxiv">
        <title>The Genome of the Zebra Mussel, Dreissena polymorpha: A Resource for Invasive Species Research.</title>
        <authorList>
            <person name="McCartney M.A."/>
            <person name="Auch B."/>
            <person name="Kono T."/>
            <person name="Mallez S."/>
            <person name="Zhang Y."/>
            <person name="Obille A."/>
            <person name="Becker A."/>
            <person name="Abrahante J.E."/>
            <person name="Garbe J."/>
            <person name="Badalamenti J.P."/>
            <person name="Herman A."/>
            <person name="Mangelson H."/>
            <person name="Liachko I."/>
            <person name="Sullivan S."/>
            <person name="Sone E.D."/>
            <person name="Koren S."/>
            <person name="Silverstein K.A.T."/>
            <person name="Beckman K.B."/>
            <person name="Gohl D.M."/>
        </authorList>
    </citation>
    <scope>NUCLEOTIDE SEQUENCE</scope>
    <source>
        <strain evidence="2">Duluth1</strain>
        <tissue evidence="2">Whole animal</tissue>
    </source>
</reference>
<gene>
    <name evidence="2" type="ORF">DPMN_108089</name>
</gene>
<protein>
    <submittedName>
        <fullName evidence="2">Uncharacterized protein</fullName>
    </submittedName>
</protein>
<name>A0A9D4K887_DREPO</name>
<dbReference type="Proteomes" id="UP000828390">
    <property type="component" value="Unassembled WGS sequence"/>
</dbReference>
<proteinExistence type="predicted"/>
<dbReference type="AlphaFoldDB" id="A0A9D4K887"/>